<sequence>MMACHYLDPVLGIQEMNYNGGLNGPEDVKDSKDWWKFRHGVNLPCL</sequence>
<dbReference type="Proteomes" id="UP000887013">
    <property type="component" value="Unassembled WGS sequence"/>
</dbReference>
<comment type="caution">
    <text evidence="1">The sequence shown here is derived from an EMBL/GenBank/DDBJ whole genome shotgun (WGS) entry which is preliminary data.</text>
</comment>
<proteinExistence type="predicted"/>
<gene>
    <name evidence="1" type="ORF">NPIL_480371</name>
</gene>
<keyword evidence="2" id="KW-1185">Reference proteome</keyword>
<protein>
    <submittedName>
        <fullName evidence="1">Uncharacterized protein</fullName>
    </submittedName>
</protein>
<evidence type="ECO:0000313" key="1">
    <source>
        <dbReference type="EMBL" id="GFU59646.1"/>
    </source>
</evidence>
<reference evidence="1" key="1">
    <citation type="submission" date="2020-08" db="EMBL/GenBank/DDBJ databases">
        <title>Multicomponent nature underlies the extraordinary mechanical properties of spider dragline silk.</title>
        <authorList>
            <person name="Kono N."/>
            <person name="Nakamura H."/>
            <person name="Mori M."/>
            <person name="Yoshida Y."/>
            <person name="Ohtoshi R."/>
            <person name="Malay A.D."/>
            <person name="Moran D.A.P."/>
            <person name="Tomita M."/>
            <person name="Numata K."/>
            <person name="Arakawa K."/>
        </authorList>
    </citation>
    <scope>NUCLEOTIDE SEQUENCE</scope>
</reference>
<accession>A0A8X6R3H9</accession>
<dbReference type="EMBL" id="BMAW01040438">
    <property type="protein sequence ID" value="GFU59646.1"/>
    <property type="molecule type" value="Genomic_DNA"/>
</dbReference>
<organism evidence="1 2">
    <name type="scientific">Nephila pilipes</name>
    <name type="common">Giant wood spider</name>
    <name type="synonym">Nephila maculata</name>
    <dbReference type="NCBI Taxonomy" id="299642"/>
    <lineage>
        <taxon>Eukaryota</taxon>
        <taxon>Metazoa</taxon>
        <taxon>Ecdysozoa</taxon>
        <taxon>Arthropoda</taxon>
        <taxon>Chelicerata</taxon>
        <taxon>Arachnida</taxon>
        <taxon>Araneae</taxon>
        <taxon>Araneomorphae</taxon>
        <taxon>Entelegynae</taxon>
        <taxon>Araneoidea</taxon>
        <taxon>Nephilidae</taxon>
        <taxon>Nephila</taxon>
    </lineage>
</organism>
<feature type="non-terminal residue" evidence="1">
    <location>
        <position position="46"/>
    </location>
</feature>
<evidence type="ECO:0000313" key="2">
    <source>
        <dbReference type="Proteomes" id="UP000887013"/>
    </source>
</evidence>
<dbReference type="AlphaFoldDB" id="A0A8X6R3H9"/>
<name>A0A8X6R3H9_NEPPI</name>